<dbReference type="EMBL" id="JACKRN010000777">
    <property type="protein sequence ID" value="MCV7072906.1"/>
    <property type="molecule type" value="Genomic_DNA"/>
</dbReference>
<reference evidence="2" key="1">
    <citation type="submission" date="2020-07" db="EMBL/GenBank/DDBJ databases">
        <authorList>
            <person name="Pettersson B.M.F."/>
            <person name="Behra P.R.K."/>
            <person name="Ramesh M."/>
            <person name="Das S."/>
            <person name="Dasgupta S."/>
            <person name="Kirsebom L.A."/>
        </authorList>
    </citation>
    <scope>NUCLEOTIDE SEQUENCE</scope>
    <source>
        <strain evidence="2">DSM 45406</strain>
    </source>
</reference>
<proteinExistence type="predicted"/>
<gene>
    <name evidence="2" type="ORF">H7H73_23735</name>
</gene>
<evidence type="ECO:0000313" key="3">
    <source>
        <dbReference type="Proteomes" id="UP001140272"/>
    </source>
</evidence>
<sequence>MAKRKDAESVGRRRQWAADRALRPAMRSPGRPDPSRSVQRQFWRLIAQGVSTDDAAAEVGVSTPVA</sequence>
<feature type="region of interest" description="Disordered" evidence="1">
    <location>
        <begin position="1"/>
        <end position="39"/>
    </location>
</feature>
<feature type="compositionally biased region" description="Basic and acidic residues" evidence="1">
    <location>
        <begin position="1"/>
        <end position="22"/>
    </location>
</feature>
<comment type="caution">
    <text evidence="2">The sequence shown here is derived from an EMBL/GenBank/DDBJ whole genome shotgun (WGS) entry which is preliminary data.</text>
</comment>
<reference evidence="2" key="2">
    <citation type="journal article" date="2022" name="BMC Genomics">
        <title>Comparative genome analysis of mycobacteria focusing on tRNA and non-coding RNA.</title>
        <authorList>
            <person name="Behra P.R.K."/>
            <person name="Pettersson B.M.F."/>
            <person name="Ramesh M."/>
            <person name="Das S."/>
            <person name="Dasgupta S."/>
            <person name="Kirsebom L.A."/>
        </authorList>
    </citation>
    <scope>NUCLEOTIDE SEQUENCE</scope>
    <source>
        <strain evidence="2">DSM 45406</strain>
    </source>
</reference>
<evidence type="ECO:0000256" key="1">
    <source>
        <dbReference type="SAM" id="MobiDB-lite"/>
    </source>
</evidence>
<evidence type="ECO:0000313" key="2">
    <source>
        <dbReference type="EMBL" id="MCV7072906.1"/>
    </source>
</evidence>
<feature type="non-terminal residue" evidence="2">
    <location>
        <position position="66"/>
    </location>
</feature>
<name>A0A9X2YHS2_9MYCO</name>
<protein>
    <submittedName>
        <fullName evidence="2">IS30 family transposase</fullName>
    </submittedName>
</protein>
<dbReference type="AlphaFoldDB" id="A0A9X2YHS2"/>
<organism evidence="2 3">
    <name type="scientific">Mycolicibacterium rufum</name>
    <dbReference type="NCBI Taxonomy" id="318424"/>
    <lineage>
        <taxon>Bacteria</taxon>
        <taxon>Bacillati</taxon>
        <taxon>Actinomycetota</taxon>
        <taxon>Actinomycetes</taxon>
        <taxon>Mycobacteriales</taxon>
        <taxon>Mycobacteriaceae</taxon>
        <taxon>Mycolicibacterium</taxon>
    </lineage>
</organism>
<accession>A0A9X2YHS2</accession>
<dbReference type="Proteomes" id="UP001140272">
    <property type="component" value="Unassembled WGS sequence"/>
</dbReference>